<organism evidence="2 3">
    <name type="scientific">Friedmanniomyces endolithicus</name>
    <dbReference type="NCBI Taxonomy" id="329885"/>
    <lineage>
        <taxon>Eukaryota</taxon>
        <taxon>Fungi</taxon>
        <taxon>Dikarya</taxon>
        <taxon>Ascomycota</taxon>
        <taxon>Pezizomycotina</taxon>
        <taxon>Dothideomycetes</taxon>
        <taxon>Dothideomycetidae</taxon>
        <taxon>Mycosphaerellales</taxon>
        <taxon>Teratosphaeriaceae</taxon>
        <taxon>Friedmanniomyces</taxon>
    </lineage>
</organism>
<dbReference type="AlphaFoldDB" id="A0A4U0TW44"/>
<evidence type="ECO:0000313" key="3">
    <source>
        <dbReference type="Proteomes" id="UP000310066"/>
    </source>
</evidence>
<comment type="caution">
    <text evidence="2">The sequence shown here is derived from an EMBL/GenBank/DDBJ whole genome shotgun (WGS) entry which is preliminary data.</text>
</comment>
<gene>
    <name evidence="2" type="ORF">B0A54_17524</name>
</gene>
<protein>
    <submittedName>
        <fullName evidence="2">Uncharacterized protein</fullName>
    </submittedName>
</protein>
<feature type="compositionally biased region" description="Basic and acidic residues" evidence="1">
    <location>
        <begin position="216"/>
        <end position="225"/>
    </location>
</feature>
<dbReference type="Proteomes" id="UP000310066">
    <property type="component" value="Unassembled WGS sequence"/>
</dbReference>
<proteinExistence type="predicted"/>
<evidence type="ECO:0000256" key="1">
    <source>
        <dbReference type="SAM" id="MobiDB-lite"/>
    </source>
</evidence>
<feature type="compositionally biased region" description="Polar residues" evidence="1">
    <location>
        <begin position="202"/>
        <end position="215"/>
    </location>
</feature>
<dbReference type="EMBL" id="NAJP01000138">
    <property type="protein sequence ID" value="TKA26538.1"/>
    <property type="molecule type" value="Genomic_DNA"/>
</dbReference>
<feature type="region of interest" description="Disordered" evidence="1">
    <location>
        <begin position="200"/>
        <end position="231"/>
    </location>
</feature>
<sequence>MTEAAITFAANKAASYVTQVFSAYCTAHLSPHDGENLDLTTISESVDEYLELVRDFVREAIVNISVYDTGLDTSEMASLVGPQFVEPQKLYKDNFTTRTAYGALSNGLTQDYLTLLEDDNGNLLHNGDLSPSITSPQQSIETDVVSFDTAHKSFALATGYPESTTTQLSMSPSPAAASVTPLPTANHQVVPSLSMEMDELFNTDSDSGSEPNDTTTPKHDSRRDPLTAISTRKRIVCGVRDHRRDFDTASSIGRAKKQKRICRTISHPSNEINPEKDAEVRRCAEVLID</sequence>
<reference evidence="2 3" key="1">
    <citation type="submission" date="2017-03" db="EMBL/GenBank/DDBJ databases">
        <title>Genomes of endolithic fungi from Antarctica.</title>
        <authorList>
            <person name="Coleine C."/>
            <person name="Masonjones S."/>
            <person name="Stajich J.E."/>
        </authorList>
    </citation>
    <scope>NUCLEOTIDE SEQUENCE [LARGE SCALE GENOMIC DNA]</scope>
    <source>
        <strain evidence="2 3">CCFEE 5311</strain>
    </source>
</reference>
<name>A0A4U0TW44_9PEZI</name>
<evidence type="ECO:0000313" key="2">
    <source>
        <dbReference type="EMBL" id="TKA26538.1"/>
    </source>
</evidence>
<accession>A0A4U0TW44</accession>